<keyword evidence="2" id="KW-1185">Reference proteome</keyword>
<proteinExistence type="predicted"/>
<name>A0A5C5TY34_9CORY</name>
<dbReference type="AlphaFoldDB" id="A0A5C5TY34"/>
<protein>
    <submittedName>
        <fullName evidence="1">Zinc-binding dehydrogenase</fullName>
    </submittedName>
</protein>
<dbReference type="RefSeq" id="WP_146325583.1">
    <property type="nucleotide sequence ID" value="NZ_BAABLR010000019.1"/>
</dbReference>
<dbReference type="Gene3D" id="3.90.180.10">
    <property type="entry name" value="Medium-chain alcohol dehydrogenases, catalytic domain"/>
    <property type="match status" value="1"/>
</dbReference>
<evidence type="ECO:0000313" key="1">
    <source>
        <dbReference type="EMBL" id="TWT18258.1"/>
    </source>
</evidence>
<dbReference type="Pfam" id="PF13602">
    <property type="entry name" value="ADH_zinc_N_2"/>
    <property type="match status" value="1"/>
</dbReference>
<comment type="caution">
    <text evidence="1">The sequence shown here is derived from an EMBL/GenBank/DDBJ whole genome shotgun (WGS) entry which is preliminary data.</text>
</comment>
<dbReference type="OrthoDB" id="3613651at2"/>
<dbReference type="Gene3D" id="3.40.50.720">
    <property type="entry name" value="NAD(P)-binding Rossmann-like Domain"/>
    <property type="match status" value="1"/>
</dbReference>
<dbReference type="EMBL" id="VOHM01000036">
    <property type="protein sequence ID" value="TWT18258.1"/>
    <property type="molecule type" value="Genomic_DNA"/>
</dbReference>
<gene>
    <name evidence="1" type="ORF">FRX94_11995</name>
</gene>
<accession>A0A5C5TY34</accession>
<evidence type="ECO:0000313" key="2">
    <source>
        <dbReference type="Proteomes" id="UP000320791"/>
    </source>
</evidence>
<dbReference type="Proteomes" id="UP000320791">
    <property type="component" value="Unassembled WGS sequence"/>
</dbReference>
<organism evidence="1 2">
    <name type="scientific">Corynebacterium canis</name>
    <dbReference type="NCBI Taxonomy" id="679663"/>
    <lineage>
        <taxon>Bacteria</taxon>
        <taxon>Bacillati</taxon>
        <taxon>Actinomycetota</taxon>
        <taxon>Actinomycetes</taxon>
        <taxon>Mycobacteriales</taxon>
        <taxon>Corynebacteriaceae</taxon>
        <taxon>Corynebacterium</taxon>
    </lineage>
</organism>
<reference evidence="1 2" key="1">
    <citation type="submission" date="2019-08" db="EMBL/GenBank/DDBJ databases">
        <authorList>
            <person name="Lei W."/>
        </authorList>
    </citation>
    <scope>NUCLEOTIDE SEQUENCE [LARGE SCALE GENOMIC DNA]</scope>
    <source>
        <strain evidence="1 2">CCUG 58627</strain>
    </source>
</reference>
<sequence length="87" mass="9538">MTLLKPIFHFLSRKERASARKAGVTYKFLFMRADGAQLTRIAEAVDVAQLKPIVGNVVPFDELVNALNNPSEKKTGPGKTVIEIAAQ</sequence>